<reference evidence="1 2" key="1">
    <citation type="journal article" date="2019" name="Nat. Med.">
        <title>A library of human gut bacterial isolates paired with longitudinal multiomics data enables mechanistic microbiome research.</title>
        <authorList>
            <person name="Poyet M."/>
            <person name="Groussin M."/>
            <person name="Gibbons S.M."/>
            <person name="Avila-Pacheco J."/>
            <person name="Jiang X."/>
            <person name="Kearney S.M."/>
            <person name="Perrotta A.R."/>
            <person name="Berdy B."/>
            <person name="Zhao S."/>
            <person name="Lieberman T.D."/>
            <person name="Swanson P.K."/>
            <person name="Smith M."/>
            <person name="Roesemann S."/>
            <person name="Alexander J.E."/>
            <person name="Rich S.A."/>
            <person name="Livny J."/>
            <person name="Vlamakis H."/>
            <person name="Clish C."/>
            <person name="Bullock K."/>
            <person name="Deik A."/>
            <person name="Scott J."/>
            <person name="Pierce K.A."/>
            <person name="Xavier R.J."/>
            <person name="Alm E.J."/>
        </authorList>
    </citation>
    <scope>NUCLEOTIDE SEQUENCE [LARGE SCALE GENOMIC DNA]</scope>
    <source>
        <strain evidence="1 2">BIOML-A111</strain>
    </source>
</reference>
<gene>
    <name evidence="1" type="ORF">GAY79_06860</name>
</gene>
<dbReference type="RefSeq" id="WP_117833897.1">
    <property type="nucleotide sequence ID" value="NZ_CAXTBS010000094.1"/>
</dbReference>
<name>A0A7J5RK55_PHOVU</name>
<protein>
    <submittedName>
        <fullName evidence="1">Uncharacterized protein</fullName>
    </submittedName>
</protein>
<proteinExistence type="predicted"/>
<dbReference type="Proteomes" id="UP000437431">
    <property type="component" value="Unassembled WGS sequence"/>
</dbReference>
<evidence type="ECO:0000313" key="2">
    <source>
        <dbReference type="Proteomes" id="UP000437431"/>
    </source>
</evidence>
<comment type="caution">
    <text evidence="1">The sequence shown here is derived from an EMBL/GenBank/DDBJ whole genome shotgun (WGS) entry which is preliminary data.</text>
</comment>
<sequence length="70" mass="7694">MDFQKVEACCADTVIIVRYAVSRLSASKPMTGISILSFFSLCIPSFAAKEYIICYPAMDFPEVEACGTGW</sequence>
<accession>A0A7J5RK55</accession>
<dbReference type="AlphaFoldDB" id="A0A7J5RK55"/>
<evidence type="ECO:0000313" key="1">
    <source>
        <dbReference type="EMBL" id="KAB6561988.1"/>
    </source>
</evidence>
<organism evidence="1 2">
    <name type="scientific">Phocaeicola vulgatus</name>
    <name type="common">Bacteroides vulgatus</name>
    <dbReference type="NCBI Taxonomy" id="821"/>
    <lineage>
        <taxon>Bacteria</taxon>
        <taxon>Pseudomonadati</taxon>
        <taxon>Bacteroidota</taxon>
        <taxon>Bacteroidia</taxon>
        <taxon>Bacteroidales</taxon>
        <taxon>Bacteroidaceae</taxon>
        <taxon>Phocaeicola</taxon>
    </lineage>
</organism>
<dbReference type="EMBL" id="WDAY01000011">
    <property type="protein sequence ID" value="KAB6561988.1"/>
    <property type="molecule type" value="Genomic_DNA"/>
</dbReference>